<proteinExistence type="inferred from homology"/>
<dbReference type="SUPFAM" id="SSF52540">
    <property type="entry name" value="P-loop containing nucleoside triphosphate hydrolases"/>
    <property type="match status" value="1"/>
</dbReference>
<keyword evidence="4 6" id="KW-0067">ATP-binding</keyword>
<evidence type="ECO:0000256" key="1">
    <source>
        <dbReference type="ARBA" id="ARBA00005417"/>
    </source>
</evidence>
<evidence type="ECO:0000259" key="5">
    <source>
        <dbReference type="PROSITE" id="PS50893"/>
    </source>
</evidence>
<keyword evidence="7" id="KW-1185">Reference proteome</keyword>
<accession>A0A848GR77</accession>
<evidence type="ECO:0000256" key="2">
    <source>
        <dbReference type="ARBA" id="ARBA00022448"/>
    </source>
</evidence>
<comment type="caution">
    <text evidence="6">The sequence shown here is derived from an EMBL/GenBank/DDBJ whole genome shotgun (WGS) entry which is preliminary data.</text>
</comment>
<gene>
    <name evidence="6" type="ORF">HHL17_22710</name>
</gene>
<dbReference type="Gene3D" id="3.40.50.300">
    <property type="entry name" value="P-loop containing nucleotide triphosphate hydrolases"/>
    <property type="match status" value="1"/>
</dbReference>
<comment type="similarity">
    <text evidence="1">Belongs to the ABC transporter superfamily.</text>
</comment>
<dbReference type="InterPro" id="IPR027417">
    <property type="entry name" value="P-loop_NTPase"/>
</dbReference>
<dbReference type="AlphaFoldDB" id="A0A848GR77"/>
<keyword evidence="3" id="KW-0547">Nucleotide-binding</keyword>
<organism evidence="6 7">
    <name type="scientific">Chitinophaga fulva</name>
    <dbReference type="NCBI Taxonomy" id="2728842"/>
    <lineage>
        <taxon>Bacteria</taxon>
        <taxon>Pseudomonadati</taxon>
        <taxon>Bacteroidota</taxon>
        <taxon>Chitinophagia</taxon>
        <taxon>Chitinophagales</taxon>
        <taxon>Chitinophagaceae</taxon>
        <taxon>Chitinophaga</taxon>
    </lineage>
</organism>
<sequence length="309" mass="34335">MERSPNSIIETVNLNFGFSEKEPLLKNLSLKVEKGAIYGFLGPNGAGKTTTIRLLLGLLQEPAPSITLFGNRLTENRIPILSRIGSLIEQPSLYEHLSGRDNLEITRTIRKTAPERTNEVLALVKLTDVAHKKVKTYSMGMKQRLGVALALLSNPDLLILDEPVNGLDPAGIIETRELLLRLNKELGMTIFLSSHLLSEIEKMVTHVGIINKGTLIFQGTLEELKQINRNAHIVQIKTSNNLSAGLLLEKKYPVARKEQHLLEVPFENKEQVAAIAKLLMAAGLDIYLLAVSGRDIEHTFINFIAENNR</sequence>
<evidence type="ECO:0000313" key="6">
    <source>
        <dbReference type="EMBL" id="NML40031.1"/>
    </source>
</evidence>
<evidence type="ECO:0000256" key="4">
    <source>
        <dbReference type="ARBA" id="ARBA00022840"/>
    </source>
</evidence>
<reference evidence="6 7" key="1">
    <citation type="submission" date="2020-04" db="EMBL/GenBank/DDBJ databases">
        <title>Chitinophaga sp. G-6-1-13 sp. nov., isolated from soil.</title>
        <authorList>
            <person name="Dahal R.H."/>
            <person name="Chaudhary D.K."/>
        </authorList>
    </citation>
    <scope>NUCLEOTIDE SEQUENCE [LARGE SCALE GENOMIC DNA]</scope>
    <source>
        <strain evidence="6 7">G-6-1-13</strain>
    </source>
</reference>
<dbReference type="SMART" id="SM00382">
    <property type="entry name" value="AAA"/>
    <property type="match status" value="1"/>
</dbReference>
<feature type="domain" description="ABC transporter" evidence="5">
    <location>
        <begin position="9"/>
        <end position="237"/>
    </location>
</feature>
<dbReference type="PANTHER" id="PTHR43335:SF4">
    <property type="entry name" value="ABC TRANSPORTER, ATP-BINDING PROTEIN"/>
    <property type="match status" value="1"/>
</dbReference>
<dbReference type="Proteomes" id="UP000583266">
    <property type="component" value="Unassembled WGS sequence"/>
</dbReference>
<dbReference type="PROSITE" id="PS50893">
    <property type="entry name" value="ABC_TRANSPORTER_2"/>
    <property type="match status" value="1"/>
</dbReference>
<keyword evidence="2" id="KW-0813">Transport</keyword>
<dbReference type="PANTHER" id="PTHR43335">
    <property type="entry name" value="ABC TRANSPORTER, ATP-BINDING PROTEIN"/>
    <property type="match status" value="1"/>
</dbReference>
<dbReference type="EMBL" id="JABBGC010000002">
    <property type="protein sequence ID" value="NML40031.1"/>
    <property type="molecule type" value="Genomic_DNA"/>
</dbReference>
<dbReference type="GO" id="GO:0016887">
    <property type="term" value="F:ATP hydrolysis activity"/>
    <property type="evidence" value="ECO:0007669"/>
    <property type="project" value="InterPro"/>
</dbReference>
<evidence type="ECO:0000256" key="3">
    <source>
        <dbReference type="ARBA" id="ARBA00022741"/>
    </source>
</evidence>
<dbReference type="GO" id="GO:0005524">
    <property type="term" value="F:ATP binding"/>
    <property type="evidence" value="ECO:0007669"/>
    <property type="project" value="UniProtKB-KW"/>
</dbReference>
<dbReference type="InterPro" id="IPR003439">
    <property type="entry name" value="ABC_transporter-like_ATP-bd"/>
</dbReference>
<dbReference type="Pfam" id="PF00005">
    <property type="entry name" value="ABC_tran"/>
    <property type="match status" value="1"/>
</dbReference>
<protein>
    <submittedName>
        <fullName evidence="6">ATP-binding cassette domain-containing protein</fullName>
    </submittedName>
</protein>
<dbReference type="RefSeq" id="WP_169227073.1">
    <property type="nucleotide sequence ID" value="NZ_JABBGC010000002.1"/>
</dbReference>
<name>A0A848GR77_9BACT</name>
<dbReference type="InterPro" id="IPR003593">
    <property type="entry name" value="AAA+_ATPase"/>
</dbReference>
<evidence type="ECO:0000313" key="7">
    <source>
        <dbReference type="Proteomes" id="UP000583266"/>
    </source>
</evidence>